<evidence type="ECO:0000256" key="4">
    <source>
        <dbReference type="ARBA" id="ARBA00022782"/>
    </source>
</evidence>
<evidence type="ECO:0000313" key="7">
    <source>
        <dbReference type="Ensembl" id="ENSXMAP00000038973.1"/>
    </source>
</evidence>
<reference evidence="8" key="2">
    <citation type="journal article" date="2013" name="Nat. Genet.">
        <title>The genome of the platyfish, Xiphophorus maculatus, provides insights into evolutionary adaptation and several complex traits.</title>
        <authorList>
            <person name="Schartl M."/>
            <person name="Walter R.B."/>
            <person name="Shen Y."/>
            <person name="Garcia T."/>
            <person name="Catchen J."/>
            <person name="Amores A."/>
            <person name="Braasch I."/>
            <person name="Chalopin D."/>
            <person name="Volff J.N."/>
            <person name="Lesch K.P."/>
            <person name="Bisazza A."/>
            <person name="Minx P."/>
            <person name="Hillier L."/>
            <person name="Wilson R.K."/>
            <person name="Fuerstenberg S."/>
            <person name="Boore J."/>
            <person name="Searle S."/>
            <person name="Postlethwait J.H."/>
            <person name="Warren W.C."/>
        </authorList>
    </citation>
    <scope>NUCLEOTIDE SEQUENCE [LARGE SCALE GENOMIC DNA]</scope>
    <source>
        <strain evidence="8">JP 163 A</strain>
    </source>
</reference>
<dbReference type="SUPFAM" id="SSF57501">
    <property type="entry name" value="Cystine-knot cytokines"/>
    <property type="match status" value="1"/>
</dbReference>
<dbReference type="Proteomes" id="UP000002852">
    <property type="component" value="Unassembled WGS sequence"/>
</dbReference>
<dbReference type="GO" id="GO:0048240">
    <property type="term" value="P:sperm capacitation"/>
    <property type="evidence" value="ECO:0007669"/>
    <property type="project" value="Ensembl"/>
</dbReference>
<dbReference type="AlphaFoldDB" id="A0A3B5R5N2"/>
<keyword evidence="4" id="KW-0221">Differentiation</keyword>
<dbReference type="SMART" id="SM00204">
    <property type="entry name" value="TGFB"/>
    <property type="match status" value="1"/>
</dbReference>
<organism evidence="7 8">
    <name type="scientific">Xiphophorus maculatus</name>
    <name type="common">Southern platyfish</name>
    <name type="synonym">Platypoecilus maculatus</name>
    <dbReference type="NCBI Taxonomy" id="8083"/>
    <lineage>
        <taxon>Eukaryota</taxon>
        <taxon>Metazoa</taxon>
        <taxon>Chordata</taxon>
        <taxon>Craniata</taxon>
        <taxon>Vertebrata</taxon>
        <taxon>Euteleostomi</taxon>
        <taxon>Actinopterygii</taxon>
        <taxon>Neopterygii</taxon>
        <taxon>Teleostei</taxon>
        <taxon>Neoteleostei</taxon>
        <taxon>Acanthomorphata</taxon>
        <taxon>Ovalentaria</taxon>
        <taxon>Atherinomorphae</taxon>
        <taxon>Cyprinodontiformes</taxon>
        <taxon>Poeciliidae</taxon>
        <taxon>Poeciliinae</taxon>
        <taxon>Xiphophorus</taxon>
    </lineage>
</organism>
<dbReference type="InParanoid" id="A0A3B5R5N2"/>
<keyword evidence="8" id="KW-1185">Reference proteome</keyword>
<dbReference type="GO" id="GO:1905939">
    <property type="term" value="P:regulation of gonad development"/>
    <property type="evidence" value="ECO:0007669"/>
    <property type="project" value="Ensembl"/>
</dbReference>
<dbReference type="GeneTree" id="ENSGT00390000006337"/>
<dbReference type="GO" id="GO:2000835">
    <property type="term" value="P:negative regulation of androgen secretion"/>
    <property type="evidence" value="ECO:0007669"/>
    <property type="project" value="Ensembl"/>
</dbReference>
<evidence type="ECO:0000313" key="8">
    <source>
        <dbReference type="Proteomes" id="UP000002852"/>
    </source>
</evidence>
<keyword evidence="5" id="KW-0339">Growth factor</keyword>
<evidence type="ECO:0000259" key="6">
    <source>
        <dbReference type="PROSITE" id="PS51362"/>
    </source>
</evidence>
<dbReference type="InterPro" id="IPR001839">
    <property type="entry name" value="TGF-b_C"/>
</dbReference>
<dbReference type="PANTHER" id="PTHR15009">
    <property type="entry name" value="MUELLERIAN-INHIBITING FACTOR"/>
    <property type="match status" value="1"/>
</dbReference>
<dbReference type="InterPro" id="IPR029034">
    <property type="entry name" value="Cystine-knot_cytokine"/>
</dbReference>
<dbReference type="GO" id="GO:0046546">
    <property type="term" value="P:development of primary male sexual characteristics"/>
    <property type="evidence" value="ECO:0007669"/>
    <property type="project" value="Ensembl"/>
</dbReference>
<dbReference type="GO" id="GO:0008406">
    <property type="term" value="P:gonad development"/>
    <property type="evidence" value="ECO:0007669"/>
    <property type="project" value="Ensembl"/>
</dbReference>
<protein>
    <submittedName>
        <fullName evidence="7">Anti-Mullerian hormone</fullName>
    </submittedName>
</protein>
<dbReference type="PROSITE" id="PS51362">
    <property type="entry name" value="TGF_BETA_2"/>
    <property type="match status" value="1"/>
</dbReference>
<accession>A0A3B5R5N2</accession>
<dbReference type="InterPro" id="IPR006799">
    <property type="entry name" value="AMH_N"/>
</dbReference>
<dbReference type="Pfam" id="PF00019">
    <property type="entry name" value="TGF_beta"/>
    <property type="match status" value="1"/>
</dbReference>
<name>A0A3B5R5N2_XIPMA</name>
<evidence type="ECO:0000256" key="1">
    <source>
        <dbReference type="ARBA" id="ARBA00004613"/>
    </source>
</evidence>
<sequence>IMQQEKFYCNCLTICKLVSENGLFYKTEMKLYLRLLRPEIKNIKDPKRTHRDAPCFVDDLVAALHDATGKDGELLASSPASFGICSESDSSSRLVLSELSVGIRRNDRRGVEVLDPAAVFVSDEDDQESIMVTFDLPQSQLLKLKPVLVLAFKSPLTDGELDIIFSSQSLQPNTQSACISGRTLYILLTGKSSEGNVEQKWNISVQAKSPGTRQSLKDVLIGGKSGSDVRLTPLLLFSAETGTDTRQVWVSRSFFQTASLSFLCELRRFLDASLPQQHAEPLLLRLDSLQSLPPLALGLSTSETLLAEIINSSAPTIFSFSSWSSSFPVRPGQLALSPALLGELGQRLEMNERQMRELVRQGMVPQRASEKLERLRQLSAFQKQDSSAEGETQYCAFLLLKALQMLTRAYSIQRKLRAARAGPSTRGPTCGLGSLTVFLTDLVSGLLGPQSTDLNNCRGSCAIPLNNINNHAVLLTYHIERGNVNERGPCCVPLAYDPLEVIVLNDEGSFLTSKPDMVAKECGCR</sequence>
<dbReference type="Ensembl" id="ENSXMAT00000029862.1">
    <property type="protein sequence ID" value="ENSXMAP00000038973.1"/>
    <property type="gene ID" value="ENSXMAG00000012844.2"/>
</dbReference>
<dbReference type="FunCoup" id="A0A3B5R5N2">
    <property type="interactions" value="540"/>
</dbReference>
<comment type="subcellular location">
    <subcellularLocation>
        <location evidence="1">Secreted</location>
    </subcellularLocation>
</comment>
<dbReference type="OMA" id="ALMLCWT"/>
<feature type="domain" description="TGF-beta family profile" evidence="6">
    <location>
        <begin position="414"/>
        <end position="525"/>
    </location>
</feature>
<keyword evidence="3" id="KW-0732">Signal</keyword>
<dbReference type="Pfam" id="PF04709">
    <property type="entry name" value="AMH_N"/>
    <property type="match status" value="1"/>
</dbReference>
<reference evidence="7" key="4">
    <citation type="submission" date="2025-09" db="UniProtKB">
        <authorList>
            <consortium name="Ensembl"/>
        </authorList>
    </citation>
    <scope>IDENTIFICATION</scope>
    <source>
        <strain evidence="7">JP 163 A</strain>
    </source>
</reference>
<dbReference type="GO" id="GO:2000354">
    <property type="term" value="P:regulation of ovarian follicle development"/>
    <property type="evidence" value="ECO:0007669"/>
    <property type="project" value="Ensembl"/>
</dbReference>
<dbReference type="Gene3D" id="2.10.90.10">
    <property type="entry name" value="Cystine-knot cytokines"/>
    <property type="match status" value="1"/>
</dbReference>
<proteinExistence type="inferred from homology"/>
<comment type="similarity">
    <text evidence="5">Belongs to the TGF-beta family.</text>
</comment>
<dbReference type="STRING" id="8083.ENSXMAP00000038973"/>
<evidence type="ECO:0000256" key="3">
    <source>
        <dbReference type="ARBA" id="ARBA00022729"/>
    </source>
</evidence>
<evidence type="ECO:0000256" key="5">
    <source>
        <dbReference type="RuleBase" id="RU000354"/>
    </source>
</evidence>
<reference evidence="7" key="3">
    <citation type="submission" date="2025-08" db="UniProtKB">
        <authorList>
            <consortium name="Ensembl"/>
        </authorList>
    </citation>
    <scope>IDENTIFICATION</scope>
    <source>
        <strain evidence="7">JP 163 A</strain>
    </source>
</reference>
<reference evidence="8" key="1">
    <citation type="submission" date="2012-01" db="EMBL/GenBank/DDBJ databases">
        <authorList>
            <person name="Walter R."/>
            <person name="Schartl M."/>
            <person name="Warren W."/>
        </authorList>
    </citation>
    <scope>NUCLEOTIDE SEQUENCE [LARGE SCALE GENOMIC DNA]</scope>
    <source>
        <strain evidence="8">JP 163 A</strain>
    </source>
</reference>
<keyword evidence="2" id="KW-0964">Secreted</keyword>
<dbReference type="PANTHER" id="PTHR15009:SF4">
    <property type="entry name" value="MUELLERIAN-INHIBITING FACTOR"/>
    <property type="match status" value="1"/>
</dbReference>
<evidence type="ECO:0000256" key="2">
    <source>
        <dbReference type="ARBA" id="ARBA00022525"/>
    </source>
</evidence>
<dbReference type="InterPro" id="IPR021203">
    <property type="entry name" value="Muellerian-inhibiting_factor"/>
</dbReference>
<dbReference type="GO" id="GO:0005576">
    <property type="term" value="C:extracellular region"/>
    <property type="evidence" value="ECO:0007669"/>
    <property type="project" value="UniProtKB-SubCell"/>
</dbReference>
<dbReference type="GO" id="GO:0008083">
    <property type="term" value="F:growth factor activity"/>
    <property type="evidence" value="ECO:0007669"/>
    <property type="project" value="UniProtKB-KW"/>
</dbReference>